<name>E0VFX8_PEDHC</name>
<dbReference type="GO" id="GO:0061459">
    <property type="term" value="F:L-arginine transmembrane transporter activity"/>
    <property type="evidence" value="ECO:0007669"/>
    <property type="project" value="TreeGrafter"/>
</dbReference>
<feature type="transmembrane region" description="Helical" evidence="6">
    <location>
        <begin position="540"/>
        <end position="559"/>
    </location>
</feature>
<evidence type="ECO:0000313" key="9">
    <source>
        <dbReference type="EMBL" id="EEB12284.1"/>
    </source>
</evidence>
<dbReference type="EnsemblMetazoa" id="PHUM169830-RA">
    <property type="protein sequence ID" value="PHUM169830-PA"/>
    <property type="gene ID" value="PHUM169830"/>
</dbReference>
<feature type="domain" description="Amino acid permease/ SLC12A" evidence="7">
    <location>
        <begin position="27"/>
        <end position="399"/>
    </location>
</feature>
<evidence type="ECO:0000313" key="10">
    <source>
        <dbReference type="EnsemblMetazoa" id="PHUM169830-PA"/>
    </source>
</evidence>
<feature type="region of interest" description="Disordered" evidence="5">
    <location>
        <begin position="606"/>
        <end position="667"/>
    </location>
</feature>
<feature type="transmembrane region" description="Helical" evidence="6">
    <location>
        <begin position="513"/>
        <end position="534"/>
    </location>
</feature>
<evidence type="ECO:0000256" key="4">
    <source>
        <dbReference type="ARBA" id="ARBA00023136"/>
    </source>
</evidence>
<dbReference type="AlphaFoldDB" id="E0VFX8"/>
<comment type="subcellular location">
    <subcellularLocation>
        <location evidence="1">Membrane</location>
        <topology evidence="1">Multi-pass membrane protein</topology>
    </subcellularLocation>
</comment>
<feature type="transmembrane region" description="Helical" evidence="6">
    <location>
        <begin position="304"/>
        <end position="323"/>
    </location>
</feature>
<dbReference type="PANTHER" id="PTHR43243:SF105">
    <property type="entry name" value="CATIONIC AMINO ACID TRANSPORTER C-TERMINAL DOMAIN-CONTAINING PROTEIN"/>
    <property type="match status" value="1"/>
</dbReference>
<dbReference type="GeneID" id="8236677"/>
<dbReference type="InterPro" id="IPR004841">
    <property type="entry name" value="AA-permease/SLC12A_dom"/>
</dbReference>
<feature type="transmembrane region" description="Helical" evidence="6">
    <location>
        <begin position="96"/>
        <end position="126"/>
    </location>
</feature>
<protein>
    <submittedName>
        <fullName evidence="9 10">Cationic amino acid transporter, putative</fullName>
    </submittedName>
</protein>
<feature type="transmembrane region" description="Helical" evidence="6">
    <location>
        <begin position="481"/>
        <end position="501"/>
    </location>
</feature>
<dbReference type="GO" id="GO:0000064">
    <property type="term" value="F:L-ornithine transmembrane transporter activity"/>
    <property type="evidence" value="ECO:0007669"/>
    <property type="project" value="TreeGrafter"/>
</dbReference>
<dbReference type="KEGG" id="phu:Phum_PHUM169830"/>
<keyword evidence="4 6" id="KW-0472">Membrane</keyword>
<evidence type="ECO:0000256" key="5">
    <source>
        <dbReference type="SAM" id="MobiDB-lite"/>
    </source>
</evidence>
<dbReference type="RefSeq" id="XP_002425022.1">
    <property type="nucleotide sequence ID" value="XM_002424977.1"/>
</dbReference>
<dbReference type="CTD" id="8236677"/>
<reference evidence="9" key="1">
    <citation type="submission" date="2007-04" db="EMBL/GenBank/DDBJ databases">
        <title>Annotation of Pediculus humanus corporis strain USDA.</title>
        <authorList>
            <person name="Kirkness E."/>
            <person name="Hannick L."/>
            <person name="Hass B."/>
            <person name="Bruggner R."/>
            <person name="Lawson D."/>
            <person name="Bidwell S."/>
            <person name="Joardar V."/>
            <person name="Caler E."/>
            <person name="Walenz B."/>
            <person name="Inman J."/>
            <person name="Schobel S."/>
            <person name="Galinsky K."/>
            <person name="Amedeo P."/>
            <person name="Strausberg R."/>
        </authorList>
    </citation>
    <scope>NUCLEOTIDE SEQUENCE</scope>
    <source>
        <strain evidence="9">USDA</strain>
    </source>
</reference>
<dbReference type="GO" id="GO:0005886">
    <property type="term" value="C:plasma membrane"/>
    <property type="evidence" value="ECO:0007669"/>
    <property type="project" value="TreeGrafter"/>
</dbReference>
<feature type="compositionally biased region" description="Basic and acidic residues" evidence="5">
    <location>
        <begin position="654"/>
        <end position="667"/>
    </location>
</feature>
<dbReference type="Pfam" id="PF00324">
    <property type="entry name" value="AA_permease"/>
    <property type="match status" value="1"/>
</dbReference>
<accession>E0VFX8</accession>
<reference evidence="9" key="2">
    <citation type="submission" date="2007-04" db="EMBL/GenBank/DDBJ databases">
        <title>The genome of the human body louse.</title>
        <authorList>
            <consortium name="The Human Body Louse Genome Consortium"/>
            <person name="Kirkness E."/>
            <person name="Walenz B."/>
            <person name="Hass B."/>
            <person name="Bruggner R."/>
            <person name="Strausberg R."/>
        </authorList>
    </citation>
    <scope>NUCLEOTIDE SEQUENCE</scope>
    <source>
        <strain evidence="9">USDA</strain>
    </source>
</reference>
<feature type="domain" description="Cationic amino acid transporter C-terminal" evidence="8">
    <location>
        <begin position="511"/>
        <end position="556"/>
    </location>
</feature>
<dbReference type="Pfam" id="PF13906">
    <property type="entry name" value="AA_permease_C"/>
    <property type="match status" value="1"/>
</dbReference>
<dbReference type="STRING" id="121224.E0VFX8"/>
<dbReference type="PANTHER" id="PTHR43243">
    <property type="entry name" value="INNER MEMBRANE TRANSPORTER YGJI-RELATED"/>
    <property type="match status" value="1"/>
</dbReference>
<dbReference type="EMBL" id="AAZO01001976">
    <property type="status" value="NOT_ANNOTATED_CDS"/>
    <property type="molecule type" value="Genomic_DNA"/>
</dbReference>
<feature type="transmembrane region" description="Helical" evidence="6">
    <location>
        <begin position="260"/>
        <end position="284"/>
    </location>
</feature>
<dbReference type="OrthoDB" id="3900342at2759"/>
<feature type="transmembrane region" description="Helical" evidence="6">
    <location>
        <begin position="351"/>
        <end position="372"/>
    </location>
</feature>
<feature type="transmembrane region" description="Helical" evidence="6">
    <location>
        <begin position="449"/>
        <end position="475"/>
    </location>
</feature>
<keyword evidence="2 6" id="KW-0812">Transmembrane</keyword>
<evidence type="ECO:0000259" key="8">
    <source>
        <dbReference type="Pfam" id="PF13906"/>
    </source>
</evidence>
<evidence type="ECO:0000256" key="3">
    <source>
        <dbReference type="ARBA" id="ARBA00022989"/>
    </source>
</evidence>
<dbReference type="HOGENOM" id="CLU_304899_0_0_1"/>
<evidence type="ECO:0000256" key="6">
    <source>
        <dbReference type="SAM" id="Phobius"/>
    </source>
</evidence>
<organism>
    <name type="scientific">Pediculus humanus subsp. corporis</name>
    <name type="common">Body louse</name>
    <dbReference type="NCBI Taxonomy" id="121224"/>
    <lineage>
        <taxon>Eukaryota</taxon>
        <taxon>Metazoa</taxon>
        <taxon>Ecdysozoa</taxon>
        <taxon>Arthropoda</taxon>
        <taxon>Hexapoda</taxon>
        <taxon>Insecta</taxon>
        <taxon>Pterygota</taxon>
        <taxon>Neoptera</taxon>
        <taxon>Paraneoptera</taxon>
        <taxon>Psocodea</taxon>
        <taxon>Troctomorpha</taxon>
        <taxon>Phthiraptera</taxon>
        <taxon>Anoplura</taxon>
        <taxon>Pediculidae</taxon>
        <taxon>Pediculus</taxon>
    </lineage>
</organism>
<dbReference type="InterPro" id="IPR029485">
    <property type="entry name" value="CAT_C"/>
</dbReference>
<proteinExistence type="predicted"/>
<feature type="transmembrane region" description="Helical" evidence="6">
    <location>
        <begin position="20"/>
        <end position="40"/>
    </location>
</feature>
<reference evidence="10" key="3">
    <citation type="submission" date="2021-02" db="UniProtKB">
        <authorList>
            <consortium name="EnsemblMetazoa"/>
        </authorList>
    </citation>
    <scope>IDENTIFICATION</scope>
    <source>
        <strain evidence="10">USDA</strain>
    </source>
</reference>
<dbReference type="VEuPathDB" id="VectorBase:PHUM169830"/>
<keyword evidence="3 6" id="KW-1133">Transmembrane helix</keyword>
<dbReference type="Gene3D" id="1.20.1740.10">
    <property type="entry name" value="Amino acid/polyamine transporter I"/>
    <property type="match status" value="2"/>
</dbReference>
<feature type="transmembrane region" description="Helical" evidence="6">
    <location>
        <begin position="177"/>
        <end position="199"/>
    </location>
</feature>
<feature type="transmembrane region" description="Helical" evidence="6">
    <location>
        <begin position="52"/>
        <end position="75"/>
    </location>
</feature>
<dbReference type="InParanoid" id="E0VFX8"/>
<dbReference type="EMBL" id="DS235129">
    <property type="protein sequence ID" value="EEB12284.1"/>
    <property type="molecule type" value="Genomic_DNA"/>
</dbReference>
<feature type="transmembrane region" description="Helical" evidence="6">
    <location>
        <begin position="146"/>
        <end position="165"/>
    </location>
</feature>
<evidence type="ECO:0000313" key="11">
    <source>
        <dbReference type="Proteomes" id="UP000009046"/>
    </source>
</evidence>
<evidence type="ECO:0000256" key="1">
    <source>
        <dbReference type="ARBA" id="ARBA00004141"/>
    </source>
</evidence>
<sequence length="974" mass="111285">MVITFEIMERYKKSKILNSFINLIELGIGNSVGVGIYVLLGYVTKEIVGPPAFISIFLSGFAAILTGLCLSEFQVKFFKADSSYFYSYCNHGENISFVYGWALILQYLAGSASVAKGIFTFIDAILNNHFSGFLKGIVPMNPNYGSLYIDLFSPIFIIIITILMSCGWKDYGIVRRIFTICNLLLLVTVIINGTTKANLKNWYLYEDNFNIKLLIDKNFIPYGLLGILKGAALSYYGFVGFEMIGNTGKEIKTPQKSIPLGIQGTILVTLIIFASSSIVLTLTSPYYENNVGAALPFAFEKMKWIIAVGSGFGFYTSLIGVTFKLPKIIRSMANDELLFRFLARKYFKREIPIPAILFGGLLTILAGGFFTFHILVSLTVFTALFISLIIAFDVILLRYVKKDNWDIARDDKKRKRVENFEIKITLKTLLKNFFYYNSHNPTKLTERIVVINLIILCGSSIGFSIFFGLFSNFLIKGKMDVLIPFAIFLFLILITIASISFQPKYLEQIPFKVPLIPLIPCLTIVINILFMVLLDSLPKIFFVIWMAIGILPHFLWYRYKNRRKDVGKNSVYQINRSNALKLSESIWKIKTEKKAFYEGAVNPVFENDHVNQNNNDDGEEEEENKKKNKTMVNDEFQTASTKISEKKTSKKEKSKKEIQQHSPVKDETVQWECVAEIHTEEEEEEKEFPQDNYELQVVDITYNFLTCIIDEGSLKTNNNNNLTDEDANFVSSEENNKKDGKPEEVILDDDKNDDKLTEMKEGEENNNNFYKRNKNERDAVNSNLIKIIESKICKDKSKLYDEDEVVLRKSNKGGGGNGGGDDDINNNSILDKSNENNNDENEDVVKNFKEKLNRLLKSHISMNDTLKEAILRYRADEEMDWLENVVETTSSQYNIKTLNKSQIKNKLEFLLSKGPPKRASLRNSFNINVKEKNDDILFFILEKIETSENSSIISKGFQLFWKGKVDKLLPWKLT</sequence>
<dbReference type="Proteomes" id="UP000009046">
    <property type="component" value="Unassembled WGS sequence"/>
</dbReference>
<feature type="region of interest" description="Disordered" evidence="5">
    <location>
        <begin position="729"/>
        <end position="752"/>
    </location>
</feature>
<evidence type="ECO:0000256" key="2">
    <source>
        <dbReference type="ARBA" id="ARBA00022692"/>
    </source>
</evidence>
<dbReference type="GO" id="GO:0097638">
    <property type="term" value="P:L-arginine import across plasma membrane"/>
    <property type="evidence" value="ECO:0007669"/>
    <property type="project" value="TreeGrafter"/>
</dbReference>
<feature type="transmembrane region" description="Helical" evidence="6">
    <location>
        <begin position="378"/>
        <end position="400"/>
    </location>
</feature>
<feature type="region of interest" description="Disordered" evidence="5">
    <location>
        <begin position="808"/>
        <end position="841"/>
    </location>
</feature>
<dbReference type="eggNOG" id="KOG1286">
    <property type="taxonomic scope" value="Eukaryota"/>
</dbReference>
<gene>
    <name evidence="10" type="primary">8236677</name>
    <name evidence="9" type="ORF">Phum_PHUM169830</name>
</gene>
<feature type="compositionally biased region" description="Basic and acidic residues" evidence="5">
    <location>
        <begin position="734"/>
        <end position="752"/>
    </location>
</feature>
<feature type="transmembrane region" description="Helical" evidence="6">
    <location>
        <begin position="219"/>
        <end position="239"/>
    </location>
</feature>
<dbReference type="GO" id="GO:0015189">
    <property type="term" value="F:L-lysine transmembrane transporter activity"/>
    <property type="evidence" value="ECO:0007669"/>
    <property type="project" value="TreeGrafter"/>
</dbReference>
<evidence type="ECO:0000259" key="7">
    <source>
        <dbReference type="Pfam" id="PF00324"/>
    </source>
</evidence>
<keyword evidence="11" id="KW-1185">Reference proteome</keyword>